<keyword evidence="6" id="KW-0255">Endonuclease</keyword>
<gene>
    <name evidence="18" type="ORF">C0Q70_17729</name>
</gene>
<dbReference type="InterPro" id="IPR044925">
    <property type="entry name" value="His-Me_finger_sf"/>
</dbReference>
<organism evidence="18 19">
    <name type="scientific">Pomacea canaliculata</name>
    <name type="common">Golden apple snail</name>
    <dbReference type="NCBI Taxonomy" id="400727"/>
    <lineage>
        <taxon>Eukaryota</taxon>
        <taxon>Metazoa</taxon>
        <taxon>Spiralia</taxon>
        <taxon>Lophotrochozoa</taxon>
        <taxon>Mollusca</taxon>
        <taxon>Gastropoda</taxon>
        <taxon>Caenogastropoda</taxon>
        <taxon>Architaenioglossa</taxon>
        <taxon>Ampullarioidea</taxon>
        <taxon>Ampullariidae</taxon>
        <taxon>Pomacea</taxon>
    </lineage>
</organism>
<dbReference type="GO" id="GO:0005743">
    <property type="term" value="C:mitochondrial inner membrane"/>
    <property type="evidence" value="ECO:0007669"/>
    <property type="project" value="TreeGrafter"/>
</dbReference>
<dbReference type="STRING" id="400727.A0A2T7NL87"/>
<sequence length="336" mass="37882">MLVRLAAVVSVSGGLGFLLGVETSNTDVKSRLWNLICRGPHNSSVESEIYDNAQKSFTPSWYQFLPVSASVFAASVPVDKSLQVAPSSAIESPTYRVGEIMQYGYPGMDTVRFHGDFVVSYDRRNRVPHWVFEHIKKENCAYGEGVDRNKCGGFREDETIHPYFRSTNADYKQSGYDRGHLAAASNHRQSLKAMNETFVLSNIAPQVGAGFNRGIWNSLEKYTRALARKNRCVYICTGPLYLPRKDIDGKLYVKYEVIGANHVAVPTHFFKVLVVENEKGEYEMKSFVLPNAPMSEEIPLKAFQTPIETIERAAGLLLFEKIPRKRFRRINGDVPK</sequence>
<feature type="domain" description="ENPP1-3/EXOG-like endonuclease/phosphodiesterase" evidence="16">
    <location>
        <begin position="114"/>
        <end position="325"/>
    </location>
</feature>
<dbReference type="OMA" id="YVMPNQV"/>
<dbReference type="CDD" id="cd00091">
    <property type="entry name" value="NUC"/>
    <property type="match status" value="1"/>
</dbReference>
<comment type="cofactor">
    <cofactor evidence="1">
        <name>Mg(2+)</name>
        <dbReference type="ChEBI" id="CHEBI:18420"/>
    </cofactor>
</comment>
<keyword evidence="4" id="KW-0540">Nuclease</keyword>
<dbReference type="GO" id="GO:0006309">
    <property type="term" value="P:apoptotic DNA fragmentation"/>
    <property type="evidence" value="ECO:0007669"/>
    <property type="project" value="TreeGrafter"/>
</dbReference>
<feature type="active site" description="Proton acceptor" evidence="13">
    <location>
        <position position="180"/>
    </location>
</feature>
<dbReference type="PANTHER" id="PTHR13966">
    <property type="entry name" value="ENDONUCLEASE RELATED"/>
    <property type="match status" value="1"/>
</dbReference>
<evidence type="ECO:0000313" key="19">
    <source>
        <dbReference type="Proteomes" id="UP000245119"/>
    </source>
</evidence>
<evidence type="ECO:0000256" key="8">
    <source>
        <dbReference type="ARBA" id="ARBA00022842"/>
    </source>
</evidence>
<name>A0A2T7NL87_POMCA</name>
<evidence type="ECO:0000256" key="7">
    <source>
        <dbReference type="ARBA" id="ARBA00022801"/>
    </source>
</evidence>
<dbReference type="GO" id="GO:0003676">
    <property type="term" value="F:nucleic acid binding"/>
    <property type="evidence" value="ECO:0007669"/>
    <property type="project" value="InterPro"/>
</dbReference>
<evidence type="ECO:0000256" key="11">
    <source>
        <dbReference type="ARBA" id="ARBA00023157"/>
    </source>
</evidence>
<comment type="caution">
    <text evidence="18">The sequence shown here is derived from an EMBL/GenBank/DDBJ whole genome shotgun (WGS) entry which is preliminary data.</text>
</comment>
<evidence type="ECO:0000256" key="4">
    <source>
        <dbReference type="ARBA" id="ARBA00022722"/>
    </source>
</evidence>
<evidence type="ECO:0000256" key="13">
    <source>
        <dbReference type="PIRSR" id="PIRSR640255-1"/>
    </source>
</evidence>
<evidence type="ECO:0000259" key="17">
    <source>
        <dbReference type="SMART" id="SM00892"/>
    </source>
</evidence>
<dbReference type="FunFam" id="3.40.570.10:FF:000002">
    <property type="entry name" value="Endonuclease G, mitochondrial"/>
    <property type="match status" value="1"/>
</dbReference>
<dbReference type="InterPro" id="IPR044929">
    <property type="entry name" value="DNA/RNA_non-sp_Endonuclease_sf"/>
</dbReference>
<dbReference type="GO" id="GO:0005634">
    <property type="term" value="C:nucleus"/>
    <property type="evidence" value="ECO:0007669"/>
    <property type="project" value="TreeGrafter"/>
</dbReference>
<dbReference type="Gene3D" id="3.40.570.10">
    <property type="entry name" value="Extracellular Endonuclease, subunit A"/>
    <property type="match status" value="1"/>
</dbReference>
<dbReference type="InterPro" id="IPR020821">
    <property type="entry name" value="ENPP1-3/EXOG-like_nuc-like"/>
</dbReference>
<accession>A0A2T7NL87</accession>
<dbReference type="AlphaFoldDB" id="A0A2T7NL87"/>
<evidence type="ECO:0000313" key="18">
    <source>
        <dbReference type="EMBL" id="PVD21926.1"/>
    </source>
</evidence>
<dbReference type="InterPro" id="IPR040255">
    <property type="entry name" value="Non-specific_endonuclease"/>
</dbReference>
<keyword evidence="15" id="KW-0732">Signal</keyword>
<dbReference type="SMART" id="SM00892">
    <property type="entry name" value="Endonuclease_NS"/>
    <property type="match status" value="1"/>
</dbReference>
<protein>
    <recommendedName>
        <fullName evidence="12">Endonuclease G, mitochondrial</fullName>
    </recommendedName>
</protein>
<dbReference type="GO" id="GO:0046872">
    <property type="term" value="F:metal ion binding"/>
    <property type="evidence" value="ECO:0007669"/>
    <property type="project" value="UniProtKB-KW"/>
</dbReference>
<feature type="binding site" evidence="14">
    <location>
        <position position="212"/>
    </location>
    <ligand>
        <name>Mg(2+)</name>
        <dbReference type="ChEBI" id="CHEBI:18420"/>
        <note>catalytic</note>
    </ligand>
</feature>
<keyword evidence="8" id="KW-0460">Magnesium</keyword>
<evidence type="ECO:0000256" key="12">
    <source>
        <dbReference type="ARBA" id="ARBA00068872"/>
    </source>
</evidence>
<keyword evidence="9" id="KW-0809">Transit peptide</keyword>
<dbReference type="Pfam" id="PF01223">
    <property type="entry name" value="Endonuclease_NS"/>
    <property type="match status" value="1"/>
</dbReference>
<comment type="similarity">
    <text evidence="3">Belongs to the DNA/RNA non-specific endonuclease family.</text>
</comment>
<dbReference type="OrthoDB" id="5418055at2759"/>
<feature type="domain" description="DNA/RNA non-specific endonuclease/pyrophosphatase/phosphodiesterase" evidence="17">
    <location>
        <begin position="113"/>
        <end position="325"/>
    </location>
</feature>
<keyword evidence="7" id="KW-0378">Hydrolase</keyword>
<dbReference type="GO" id="GO:0004521">
    <property type="term" value="F:RNA endonuclease activity"/>
    <property type="evidence" value="ECO:0007669"/>
    <property type="project" value="TreeGrafter"/>
</dbReference>
<evidence type="ECO:0000256" key="1">
    <source>
        <dbReference type="ARBA" id="ARBA00001946"/>
    </source>
</evidence>
<feature type="chain" id="PRO_5015440360" description="Endonuclease G, mitochondrial" evidence="15">
    <location>
        <begin position="17"/>
        <end position="336"/>
    </location>
</feature>
<evidence type="ECO:0000259" key="16">
    <source>
        <dbReference type="SMART" id="SM00477"/>
    </source>
</evidence>
<evidence type="ECO:0000256" key="14">
    <source>
        <dbReference type="PIRSR" id="PIRSR640255-2"/>
    </source>
</evidence>
<keyword evidence="11" id="KW-1015">Disulfide bond</keyword>
<feature type="signal peptide" evidence="15">
    <location>
        <begin position="1"/>
        <end position="16"/>
    </location>
</feature>
<evidence type="ECO:0000256" key="9">
    <source>
        <dbReference type="ARBA" id="ARBA00022946"/>
    </source>
</evidence>
<evidence type="ECO:0000256" key="5">
    <source>
        <dbReference type="ARBA" id="ARBA00022723"/>
    </source>
</evidence>
<dbReference type="PANTHER" id="PTHR13966:SF5">
    <property type="entry name" value="ENDONUCLEASE G, MITOCHONDRIAL"/>
    <property type="match status" value="1"/>
</dbReference>
<comment type="subcellular location">
    <subcellularLocation>
        <location evidence="2">Mitochondrion</location>
    </subcellularLocation>
</comment>
<evidence type="ECO:0000256" key="10">
    <source>
        <dbReference type="ARBA" id="ARBA00023128"/>
    </source>
</evidence>
<keyword evidence="5 14" id="KW-0479">Metal-binding</keyword>
<evidence type="ECO:0000256" key="15">
    <source>
        <dbReference type="SAM" id="SignalP"/>
    </source>
</evidence>
<dbReference type="EMBL" id="PZQS01000011">
    <property type="protein sequence ID" value="PVD21926.1"/>
    <property type="molecule type" value="Genomic_DNA"/>
</dbReference>
<dbReference type="GO" id="GO:0000014">
    <property type="term" value="F:single-stranded DNA endodeoxyribonuclease activity"/>
    <property type="evidence" value="ECO:0007669"/>
    <property type="project" value="TreeGrafter"/>
</dbReference>
<evidence type="ECO:0000256" key="2">
    <source>
        <dbReference type="ARBA" id="ARBA00004173"/>
    </source>
</evidence>
<dbReference type="SMART" id="SM00477">
    <property type="entry name" value="NUC"/>
    <property type="match status" value="1"/>
</dbReference>
<dbReference type="InterPro" id="IPR001604">
    <property type="entry name" value="Endo_G_ENPP1-like_dom"/>
</dbReference>
<evidence type="ECO:0000256" key="3">
    <source>
        <dbReference type="ARBA" id="ARBA00010052"/>
    </source>
</evidence>
<proteinExistence type="inferred from homology"/>
<keyword evidence="19" id="KW-1185">Reference proteome</keyword>
<evidence type="ECO:0000256" key="6">
    <source>
        <dbReference type="ARBA" id="ARBA00022759"/>
    </source>
</evidence>
<reference evidence="18 19" key="1">
    <citation type="submission" date="2018-04" db="EMBL/GenBank/DDBJ databases">
        <title>The genome of golden apple snail Pomacea canaliculata provides insight into stress tolerance and invasive adaptation.</title>
        <authorList>
            <person name="Liu C."/>
            <person name="Liu B."/>
            <person name="Ren Y."/>
            <person name="Zhang Y."/>
            <person name="Wang H."/>
            <person name="Li S."/>
            <person name="Jiang F."/>
            <person name="Yin L."/>
            <person name="Zhang G."/>
            <person name="Qian W."/>
            <person name="Fan W."/>
        </authorList>
    </citation>
    <scope>NUCLEOTIDE SEQUENCE [LARGE SCALE GENOMIC DNA]</scope>
    <source>
        <strain evidence="18">SZHN2017</strain>
        <tissue evidence="18">Muscle</tissue>
    </source>
</reference>
<dbReference type="SUPFAM" id="SSF54060">
    <property type="entry name" value="His-Me finger endonucleases"/>
    <property type="match status" value="1"/>
</dbReference>
<keyword evidence="10" id="KW-0496">Mitochondrion</keyword>
<dbReference type="Proteomes" id="UP000245119">
    <property type="component" value="Linkage Group LG11"/>
</dbReference>